<evidence type="ECO:0000256" key="10">
    <source>
        <dbReference type="SAM" id="Coils"/>
    </source>
</evidence>
<dbReference type="PROSITE" id="PS50885">
    <property type="entry name" value="HAMP"/>
    <property type="match status" value="1"/>
</dbReference>
<gene>
    <name evidence="14" type="ORF">IPH26_00910</name>
</gene>
<dbReference type="AlphaFoldDB" id="A0A9D7HJ47"/>
<dbReference type="Pfam" id="PF02518">
    <property type="entry name" value="HATPase_c"/>
    <property type="match status" value="1"/>
</dbReference>
<keyword evidence="10" id="KW-0175">Coiled coil</keyword>
<dbReference type="InterPro" id="IPR036097">
    <property type="entry name" value="HisK_dim/P_sf"/>
</dbReference>
<dbReference type="PROSITE" id="PS50109">
    <property type="entry name" value="HIS_KIN"/>
    <property type="match status" value="1"/>
</dbReference>
<protein>
    <recommendedName>
        <fullName evidence="3">histidine kinase</fullName>
        <ecNumber evidence="3">2.7.13.3</ecNumber>
    </recommendedName>
</protein>
<feature type="domain" description="Histidine kinase" evidence="12">
    <location>
        <begin position="258"/>
        <end position="474"/>
    </location>
</feature>
<feature type="coiled-coil region" evidence="10">
    <location>
        <begin position="231"/>
        <end position="258"/>
    </location>
</feature>
<dbReference type="GO" id="GO:0005524">
    <property type="term" value="F:ATP binding"/>
    <property type="evidence" value="ECO:0007669"/>
    <property type="project" value="UniProtKB-KW"/>
</dbReference>
<keyword evidence="8" id="KW-0067">ATP-binding</keyword>
<dbReference type="PANTHER" id="PTHR42878:SF7">
    <property type="entry name" value="SENSOR HISTIDINE KINASE GLRK"/>
    <property type="match status" value="1"/>
</dbReference>
<dbReference type="PRINTS" id="PR00344">
    <property type="entry name" value="BCTRLSENSOR"/>
</dbReference>
<evidence type="ECO:0000256" key="8">
    <source>
        <dbReference type="ARBA" id="ARBA00022840"/>
    </source>
</evidence>
<comment type="caution">
    <text evidence="14">The sequence shown here is derived from an EMBL/GenBank/DDBJ whole genome shotgun (WGS) entry which is preliminary data.</text>
</comment>
<evidence type="ECO:0000259" key="12">
    <source>
        <dbReference type="PROSITE" id="PS50109"/>
    </source>
</evidence>
<comment type="subcellular location">
    <subcellularLocation>
        <location evidence="2">Membrane</location>
    </subcellularLocation>
</comment>
<comment type="catalytic activity">
    <reaction evidence="1">
        <text>ATP + protein L-histidine = ADP + protein N-phospho-L-histidine.</text>
        <dbReference type="EC" id="2.7.13.3"/>
    </reaction>
</comment>
<proteinExistence type="predicted"/>
<dbReference type="GO" id="GO:0000156">
    <property type="term" value="F:phosphorelay response regulator activity"/>
    <property type="evidence" value="ECO:0007669"/>
    <property type="project" value="TreeGrafter"/>
</dbReference>
<sequence length="479" mass="53096">MLRKHYPKSFLRLILFGFAFVALPLMVAFAISLLAVDQLAQQSAVAVHRSSAVARNGKQIGETLTGMERVLRQYLVLQDSALLDDYRTLRAEFDQALVAYGPFLTTGDQRERRLAVVADEKRLNEMLSGSAPVDPPVALQAFTRLVQNADDLVVDVRNGIDGEVAAMLGSAQTTRELLGWLVPVSIPLALLIALWFRYIISTLFSQFDAAIRNLGRGDYQRPIRVRGPSDLASLGQRLDWLRQRLSELEQQKSRFLRHVSHDLKTPLTAIREGTQLLDDGVPGPLTEQQRSVVGIMRQNSLRLQALIEDMLNFQRASQAAALLDLEPLALDKVCDNVVADHLLAAASRGVRFQRLLRPVQIEGDSDKLRVTIDNLIANALKYSPREGVVKVLLGSETGKAVIDVIDQGPGVPENERSRIFEPFFRGTHTEGPKVEGSGLGLAIANEYVAAHHGHIELVDSKVGAHFRVVLPKKWKERQA</sequence>
<dbReference type="Gene3D" id="3.30.565.10">
    <property type="entry name" value="Histidine kinase-like ATPase, C-terminal domain"/>
    <property type="match status" value="1"/>
</dbReference>
<keyword evidence="7 14" id="KW-0418">Kinase</keyword>
<dbReference type="SUPFAM" id="SSF47384">
    <property type="entry name" value="Homodimeric domain of signal transducing histidine kinase"/>
    <property type="match status" value="1"/>
</dbReference>
<accession>A0A9D7HJ47</accession>
<dbReference type="InterPro" id="IPR004358">
    <property type="entry name" value="Sig_transdc_His_kin-like_C"/>
</dbReference>
<keyword evidence="11" id="KW-1133">Transmembrane helix</keyword>
<keyword evidence="4" id="KW-0597">Phosphoprotein</keyword>
<dbReference type="EMBL" id="JADJEV010000001">
    <property type="protein sequence ID" value="MBK6971572.1"/>
    <property type="molecule type" value="Genomic_DNA"/>
</dbReference>
<dbReference type="InterPro" id="IPR003660">
    <property type="entry name" value="HAMP_dom"/>
</dbReference>
<dbReference type="Pfam" id="PF00512">
    <property type="entry name" value="HisKA"/>
    <property type="match status" value="1"/>
</dbReference>
<dbReference type="InterPro" id="IPR005467">
    <property type="entry name" value="His_kinase_dom"/>
</dbReference>
<evidence type="ECO:0000313" key="14">
    <source>
        <dbReference type="EMBL" id="MBK6971572.1"/>
    </source>
</evidence>
<dbReference type="PANTHER" id="PTHR42878">
    <property type="entry name" value="TWO-COMPONENT HISTIDINE KINASE"/>
    <property type="match status" value="1"/>
</dbReference>
<evidence type="ECO:0000256" key="11">
    <source>
        <dbReference type="SAM" id="Phobius"/>
    </source>
</evidence>
<dbReference type="CDD" id="cd00082">
    <property type="entry name" value="HisKA"/>
    <property type="match status" value="1"/>
</dbReference>
<keyword evidence="11" id="KW-0472">Membrane</keyword>
<evidence type="ECO:0000256" key="6">
    <source>
        <dbReference type="ARBA" id="ARBA00022741"/>
    </source>
</evidence>
<evidence type="ECO:0000256" key="9">
    <source>
        <dbReference type="ARBA" id="ARBA00023012"/>
    </source>
</evidence>
<dbReference type="GO" id="GO:0030295">
    <property type="term" value="F:protein kinase activator activity"/>
    <property type="evidence" value="ECO:0007669"/>
    <property type="project" value="TreeGrafter"/>
</dbReference>
<dbReference type="InterPro" id="IPR003594">
    <property type="entry name" value="HATPase_dom"/>
</dbReference>
<evidence type="ECO:0000256" key="4">
    <source>
        <dbReference type="ARBA" id="ARBA00022553"/>
    </source>
</evidence>
<keyword evidence="6" id="KW-0547">Nucleotide-binding</keyword>
<dbReference type="GO" id="GO:0016020">
    <property type="term" value="C:membrane"/>
    <property type="evidence" value="ECO:0007669"/>
    <property type="project" value="UniProtKB-SubCell"/>
</dbReference>
<feature type="transmembrane region" description="Helical" evidence="11">
    <location>
        <begin position="177"/>
        <end position="196"/>
    </location>
</feature>
<dbReference type="SUPFAM" id="SSF55874">
    <property type="entry name" value="ATPase domain of HSP90 chaperone/DNA topoisomerase II/histidine kinase"/>
    <property type="match status" value="1"/>
</dbReference>
<dbReference type="CDD" id="cd00075">
    <property type="entry name" value="HATPase"/>
    <property type="match status" value="1"/>
</dbReference>
<dbReference type="Gene3D" id="1.10.287.130">
    <property type="match status" value="1"/>
</dbReference>
<keyword evidence="9" id="KW-0902">Two-component regulatory system</keyword>
<feature type="domain" description="HAMP" evidence="13">
    <location>
        <begin position="209"/>
        <end position="250"/>
    </location>
</feature>
<evidence type="ECO:0000256" key="3">
    <source>
        <dbReference type="ARBA" id="ARBA00012438"/>
    </source>
</evidence>
<dbReference type="GO" id="GO:0007234">
    <property type="term" value="P:osmosensory signaling via phosphorelay pathway"/>
    <property type="evidence" value="ECO:0007669"/>
    <property type="project" value="TreeGrafter"/>
</dbReference>
<evidence type="ECO:0000259" key="13">
    <source>
        <dbReference type="PROSITE" id="PS50885"/>
    </source>
</evidence>
<dbReference type="SMART" id="SM00388">
    <property type="entry name" value="HisKA"/>
    <property type="match status" value="1"/>
</dbReference>
<dbReference type="GO" id="GO:0000155">
    <property type="term" value="F:phosphorelay sensor kinase activity"/>
    <property type="evidence" value="ECO:0007669"/>
    <property type="project" value="InterPro"/>
</dbReference>
<evidence type="ECO:0000256" key="1">
    <source>
        <dbReference type="ARBA" id="ARBA00000085"/>
    </source>
</evidence>
<dbReference type="InterPro" id="IPR036890">
    <property type="entry name" value="HATPase_C_sf"/>
</dbReference>
<evidence type="ECO:0000313" key="15">
    <source>
        <dbReference type="Proteomes" id="UP000807785"/>
    </source>
</evidence>
<dbReference type="EC" id="2.7.13.3" evidence="3"/>
<keyword evidence="5" id="KW-0808">Transferase</keyword>
<keyword evidence="11" id="KW-0812">Transmembrane</keyword>
<evidence type="ECO:0000256" key="2">
    <source>
        <dbReference type="ARBA" id="ARBA00004370"/>
    </source>
</evidence>
<evidence type="ECO:0000256" key="5">
    <source>
        <dbReference type="ARBA" id="ARBA00022679"/>
    </source>
</evidence>
<reference evidence="14" key="1">
    <citation type="submission" date="2020-10" db="EMBL/GenBank/DDBJ databases">
        <title>Connecting structure to function with the recovery of over 1000 high-quality activated sludge metagenome-assembled genomes encoding full-length rRNA genes using long-read sequencing.</title>
        <authorList>
            <person name="Singleton C.M."/>
            <person name="Petriglieri F."/>
            <person name="Kristensen J.M."/>
            <person name="Kirkegaard R.H."/>
            <person name="Michaelsen T.Y."/>
            <person name="Andersen M.H."/>
            <person name="Karst S.M."/>
            <person name="Dueholm M.S."/>
            <person name="Nielsen P.H."/>
            <person name="Albertsen M."/>
        </authorList>
    </citation>
    <scope>NUCLEOTIDE SEQUENCE</scope>
    <source>
        <strain evidence="14">Bjer_18-Q3-R1-45_BAT3C.347</strain>
    </source>
</reference>
<dbReference type="Proteomes" id="UP000807785">
    <property type="component" value="Unassembled WGS sequence"/>
</dbReference>
<evidence type="ECO:0000256" key="7">
    <source>
        <dbReference type="ARBA" id="ARBA00022777"/>
    </source>
</evidence>
<dbReference type="InterPro" id="IPR003661">
    <property type="entry name" value="HisK_dim/P_dom"/>
</dbReference>
<name>A0A9D7HJ47_9PROT</name>
<dbReference type="InterPro" id="IPR050351">
    <property type="entry name" value="BphY/WalK/GraS-like"/>
</dbReference>
<organism evidence="14 15">
    <name type="scientific">Candidatus Methylophosphatis roskildensis</name>
    <dbReference type="NCBI Taxonomy" id="2899263"/>
    <lineage>
        <taxon>Bacteria</taxon>
        <taxon>Pseudomonadati</taxon>
        <taxon>Pseudomonadota</taxon>
        <taxon>Betaproteobacteria</taxon>
        <taxon>Nitrosomonadales</taxon>
        <taxon>Sterolibacteriaceae</taxon>
        <taxon>Candidatus Methylophosphatis</taxon>
    </lineage>
</organism>
<dbReference type="SMART" id="SM00387">
    <property type="entry name" value="HATPase_c"/>
    <property type="match status" value="1"/>
</dbReference>